<dbReference type="EMBL" id="BMGL01000011">
    <property type="protein sequence ID" value="GGE18935.1"/>
    <property type="molecule type" value="Genomic_DNA"/>
</dbReference>
<keyword evidence="1" id="KW-0732">Signal</keyword>
<dbReference type="PANTHER" id="PTHR12147">
    <property type="entry name" value="METALLOPEPTIDASE M28 FAMILY MEMBER"/>
    <property type="match status" value="1"/>
</dbReference>
<name>A0A917EBL1_9FLAO</name>
<dbReference type="PANTHER" id="PTHR12147:SF26">
    <property type="entry name" value="PEPTIDASE M28 DOMAIN-CONTAINING PROTEIN"/>
    <property type="match status" value="1"/>
</dbReference>
<dbReference type="AlphaFoldDB" id="A0A917EBL1"/>
<dbReference type="InterPro" id="IPR007484">
    <property type="entry name" value="Peptidase_M28"/>
</dbReference>
<dbReference type="Pfam" id="PF04389">
    <property type="entry name" value="Peptidase_M28"/>
    <property type="match status" value="1"/>
</dbReference>
<dbReference type="Gene3D" id="3.40.630.10">
    <property type="entry name" value="Zn peptidases"/>
    <property type="match status" value="1"/>
</dbReference>
<dbReference type="InterPro" id="IPR045175">
    <property type="entry name" value="M28_fam"/>
</dbReference>
<dbReference type="SUPFAM" id="SSF53187">
    <property type="entry name" value="Zn-dependent exopeptidases"/>
    <property type="match status" value="1"/>
</dbReference>
<gene>
    <name evidence="3" type="ORF">GCM10010831_20140</name>
</gene>
<evidence type="ECO:0000313" key="4">
    <source>
        <dbReference type="Proteomes" id="UP000599688"/>
    </source>
</evidence>
<evidence type="ECO:0000313" key="3">
    <source>
        <dbReference type="EMBL" id="GGE18935.1"/>
    </source>
</evidence>
<feature type="signal peptide" evidence="1">
    <location>
        <begin position="1"/>
        <end position="20"/>
    </location>
</feature>
<evidence type="ECO:0000259" key="2">
    <source>
        <dbReference type="Pfam" id="PF04389"/>
    </source>
</evidence>
<accession>A0A917EBL1</accession>
<protein>
    <submittedName>
        <fullName evidence="3">Peptidase M28</fullName>
    </submittedName>
</protein>
<reference evidence="3 4" key="1">
    <citation type="journal article" date="2014" name="Int. J. Syst. Evol. Microbiol.">
        <title>Complete genome sequence of Corynebacterium casei LMG S-19264T (=DSM 44701T), isolated from a smear-ripened cheese.</title>
        <authorList>
            <consortium name="US DOE Joint Genome Institute (JGI-PGF)"/>
            <person name="Walter F."/>
            <person name="Albersmeier A."/>
            <person name="Kalinowski J."/>
            <person name="Ruckert C."/>
        </authorList>
    </citation>
    <scope>NUCLEOTIDE SEQUENCE [LARGE SCALE GENOMIC DNA]</scope>
    <source>
        <strain evidence="3 4">CGMCC 1.12925</strain>
    </source>
</reference>
<dbReference type="RefSeq" id="WP_188406728.1">
    <property type="nucleotide sequence ID" value="NZ_BMGL01000011.1"/>
</dbReference>
<dbReference type="GO" id="GO:0008235">
    <property type="term" value="F:metalloexopeptidase activity"/>
    <property type="evidence" value="ECO:0007669"/>
    <property type="project" value="InterPro"/>
</dbReference>
<keyword evidence="4" id="KW-1185">Reference proteome</keyword>
<dbReference type="Proteomes" id="UP000599688">
    <property type="component" value="Unassembled WGS sequence"/>
</dbReference>
<feature type="domain" description="Peptidase M28" evidence="2">
    <location>
        <begin position="82"/>
        <end position="284"/>
    </location>
</feature>
<dbReference type="GO" id="GO:0006508">
    <property type="term" value="P:proteolysis"/>
    <property type="evidence" value="ECO:0007669"/>
    <property type="project" value="InterPro"/>
</dbReference>
<sequence length="303" mass="34264">MKNIFLVMACLLSMPFSLLAQYNVEKHLTYLASDELTGRETGSEGINLAANYIENFFHKHNIQPYYETYRDSFQVKNKAAYNVIGLVEGTDPKLKNEFIIIGAHYDHIGKGKEINGDKIANGANDNASGTVTVMEIAKHFAENPSKRSLIFALFSAEEMGLLGSYHLAGRMKKEKLNLYTVFNIEMVGVPMQNKPYLAYFTGFGASNFAEKFNVYAEAEVLGFLPQAKDYQLFERSDNYPFFSEFNIPAQTACTFDFTNYDYYHHVDDEVSEIDTNHMQNVIQAFIPGISGMANSTEKEIKLN</sequence>
<feature type="chain" id="PRO_5036743316" evidence="1">
    <location>
        <begin position="21"/>
        <end position="303"/>
    </location>
</feature>
<organism evidence="3 4">
    <name type="scientific">Psychroflexus salis</name>
    <dbReference type="NCBI Taxonomy" id="1526574"/>
    <lineage>
        <taxon>Bacteria</taxon>
        <taxon>Pseudomonadati</taxon>
        <taxon>Bacteroidota</taxon>
        <taxon>Flavobacteriia</taxon>
        <taxon>Flavobacteriales</taxon>
        <taxon>Flavobacteriaceae</taxon>
        <taxon>Psychroflexus</taxon>
    </lineage>
</organism>
<comment type="caution">
    <text evidence="3">The sequence shown here is derived from an EMBL/GenBank/DDBJ whole genome shotgun (WGS) entry which is preliminary data.</text>
</comment>
<proteinExistence type="predicted"/>
<evidence type="ECO:0000256" key="1">
    <source>
        <dbReference type="SAM" id="SignalP"/>
    </source>
</evidence>